<proteinExistence type="predicted"/>
<dbReference type="AlphaFoldDB" id="A0AA43TYW3"/>
<dbReference type="Proteomes" id="UP001161017">
    <property type="component" value="Unassembled WGS sequence"/>
</dbReference>
<evidence type="ECO:0000256" key="1">
    <source>
        <dbReference type="SAM" id="MobiDB-lite"/>
    </source>
</evidence>
<dbReference type="EMBL" id="JAPUFD010000010">
    <property type="protein sequence ID" value="MDI1489557.1"/>
    <property type="molecule type" value="Genomic_DNA"/>
</dbReference>
<comment type="caution">
    <text evidence="2">The sequence shown here is derived from an EMBL/GenBank/DDBJ whole genome shotgun (WGS) entry which is preliminary data.</text>
</comment>
<name>A0AA43TYW3_9LECA</name>
<feature type="region of interest" description="Disordered" evidence="1">
    <location>
        <begin position="255"/>
        <end position="275"/>
    </location>
</feature>
<keyword evidence="3" id="KW-1185">Reference proteome</keyword>
<evidence type="ECO:0000313" key="2">
    <source>
        <dbReference type="EMBL" id="MDI1489557.1"/>
    </source>
</evidence>
<accession>A0AA43TYW3</accession>
<evidence type="ECO:0000313" key="3">
    <source>
        <dbReference type="Proteomes" id="UP001161017"/>
    </source>
</evidence>
<sequence>MTTRYNKGKNSATLAMLLNAFEKQPGSQGIGDDSPSDFLSGDTALEMLYSMRGGAPLDYKTGIEIIDELYLFFYYESTAGLDGRPCQGDISVGANVKFQFETEKIIMIPFYFDISNSTSTGIRANGSTWPSQGIAPAAVEDLLDQAYPVTQPKSGDPTPDTQQYYSGGPAGPFFYWDLTTSKVDGALQVTWSEYQLVLNAVREYYAHHGVTPMVLTIYIQTDEKWNSCAKIVTHKDQRSDIPITTPVTLTTTQSTLSPLSNKTSSLLDESSVDLA</sequence>
<protein>
    <submittedName>
        <fullName evidence="2">Uncharacterized protein</fullName>
    </submittedName>
</protein>
<reference evidence="2" key="1">
    <citation type="journal article" date="2023" name="Genome Biol. Evol.">
        <title>First Whole Genome Sequence and Flow Cytometry Genome Size Data for the Lichen-Forming Fungus Ramalina farinacea (Ascomycota).</title>
        <authorList>
            <person name="Llewellyn T."/>
            <person name="Mian S."/>
            <person name="Hill R."/>
            <person name="Leitch I.J."/>
            <person name="Gaya E."/>
        </authorList>
    </citation>
    <scope>NUCLEOTIDE SEQUENCE</scope>
    <source>
        <strain evidence="2">LIQ254RAFAR</strain>
    </source>
</reference>
<gene>
    <name evidence="2" type="ORF">OHK93_000754</name>
</gene>
<organism evidence="2 3">
    <name type="scientific">Ramalina farinacea</name>
    <dbReference type="NCBI Taxonomy" id="258253"/>
    <lineage>
        <taxon>Eukaryota</taxon>
        <taxon>Fungi</taxon>
        <taxon>Dikarya</taxon>
        <taxon>Ascomycota</taxon>
        <taxon>Pezizomycotina</taxon>
        <taxon>Lecanoromycetes</taxon>
        <taxon>OSLEUM clade</taxon>
        <taxon>Lecanoromycetidae</taxon>
        <taxon>Lecanorales</taxon>
        <taxon>Lecanorineae</taxon>
        <taxon>Ramalinaceae</taxon>
        <taxon>Ramalina</taxon>
    </lineage>
</organism>